<gene>
    <name evidence="5" type="primary">trmJ</name>
    <name evidence="7" type="ORF">A458_05420</name>
</gene>
<protein>
    <recommendedName>
        <fullName evidence="5">tRNA (cytidine/uridine-2'-O-)-methyltransferase TrmJ</fullName>
        <ecNumber evidence="5">2.1.1.200</ecNumber>
    </recommendedName>
    <alternativeName>
        <fullName evidence="5">tRNA (cytidine(32)/uridine(32)-2'-O)-methyltransferase</fullName>
    </alternativeName>
    <alternativeName>
        <fullName evidence="5">tRNA Cm32/Um32 methyltransferase</fullName>
    </alternativeName>
</protein>
<dbReference type="NCBIfam" id="NF011694">
    <property type="entry name" value="PRK15114.1"/>
    <property type="match status" value="1"/>
</dbReference>
<proteinExistence type="inferred from homology"/>
<organism evidence="7 8">
    <name type="scientific">Stutzerimonas stutzeri CCUG 29243</name>
    <dbReference type="NCBI Taxonomy" id="1196835"/>
    <lineage>
        <taxon>Bacteria</taxon>
        <taxon>Pseudomonadati</taxon>
        <taxon>Pseudomonadota</taxon>
        <taxon>Gammaproteobacteria</taxon>
        <taxon>Pseudomonadales</taxon>
        <taxon>Pseudomonadaceae</taxon>
        <taxon>Stutzerimonas</taxon>
    </lineage>
</organism>
<keyword evidence="4 5" id="KW-0949">S-adenosyl-L-methionine</keyword>
<comment type="similarity">
    <text evidence="1">Belongs to the class IV-like SAM-binding methyltransferase superfamily. RNA methyltransferase TrmH family.</text>
</comment>
<comment type="catalytic activity">
    <reaction evidence="5">
        <text>uridine(32) in tRNA + S-adenosyl-L-methionine = 2'-O-methyluridine(32) in tRNA + S-adenosyl-L-homocysteine + H(+)</text>
        <dbReference type="Rhea" id="RHEA:42936"/>
        <dbReference type="Rhea" id="RHEA-COMP:10107"/>
        <dbReference type="Rhea" id="RHEA-COMP:10290"/>
        <dbReference type="ChEBI" id="CHEBI:15378"/>
        <dbReference type="ChEBI" id="CHEBI:57856"/>
        <dbReference type="ChEBI" id="CHEBI:59789"/>
        <dbReference type="ChEBI" id="CHEBI:65315"/>
        <dbReference type="ChEBI" id="CHEBI:74478"/>
        <dbReference type="EC" id="2.1.1.200"/>
    </reaction>
</comment>
<dbReference type="SUPFAM" id="SSF75217">
    <property type="entry name" value="alpha/beta knot"/>
    <property type="match status" value="1"/>
</dbReference>
<name>I4CQH3_STUST</name>
<evidence type="ECO:0000256" key="4">
    <source>
        <dbReference type="ARBA" id="ARBA00022691"/>
    </source>
</evidence>
<sequence>MADREPLPVSFLLAFKQRIIVSLQNIRVVLVNTSHAGNIGGAARAMKNMGLSRLVLVDPEDFPSPNAVARASGATDILDSARVVATLEEALAGCSLVLGTSARDRRIPWPLLDPRECASVSVEQSAGGGEVALVFGREYAGLTNEELQRCQYHVHIPSDPQFSSLNLAAAVQVLTYEVRMAWLAAEGRPTKVEKLETTAMLDAQPVTVDELENYFGHLEQTLVDIGFLDPAKPRHLMPRLRRLYGRSGISKLEMNILRGILTETQKAARGEPHKRRSD</sequence>
<evidence type="ECO:0000313" key="8">
    <source>
        <dbReference type="Proteomes" id="UP000006063"/>
    </source>
</evidence>
<dbReference type="GO" id="GO:0005829">
    <property type="term" value="C:cytosol"/>
    <property type="evidence" value="ECO:0007669"/>
    <property type="project" value="TreeGrafter"/>
</dbReference>
<dbReference type="Pfam" id="PF00588">
    <property type="entry name" value="SpoU_methylase"/>
    <property type="match status" value="1"/>
</dbReference>
<evidence type="ECO:0000259" key="6">
    <source>
        <dbReference type="Pfam" id="PF00588"/>
    </source>
</evidence>
<accession>I4CQH3</accession>
<dbReference type="InterPro" id="IPR001537">
    <property type="entry name" value="SpoU_MeTrfase"/>
</dbReference>
<dbReference type="HOGENOM" id="CLU_056931_0_1_6"/>
<dbReference type="PANTHER" id="PTHR42786:SF2">
    <property type="entry name" value="TRNA (CYTIDINE_URIDINE-2'-O-)-METHYLTRANSFERASE TRMJ"/>
    <property type="match status" value="1"/>
</dbReference>
<evidence type="ECO:0000256" key="3">
    <source>
        <dbReference type="ARBA" id="ARBA00022679"/>
    </source>
</evidence>
<dbReference type="EMBL" id="CP003677">
    <property type="protein sequence ID" value="AFM32330.1"/>
    <property type="molecule type" value="Genomic_DNA"/>
</dbReference>
<dbReference type="RefSeq" id="WP_014819459.1">
    <property type="nucleotide sequence ID" value="NC_018028.1"/>
</dbReference>
<evidence type="ECO:0000256" key="1">
    <source>
        <dbReference type="ARBA" id="ARBA00007228"/>
    </source>
</evidence>
<comment type="subunit">
    <text evidence="5">Homodimer.</text>
</comment>
<dbReference type="PANTHER" id="PTHR42786">
    <property type="entry name" value="TRNA/RRNA METHYLTRANSFERASE"/>
    <property type="match status" value="1"/>
</dbReference>
<comment type="subcellular location">
    <subcellularLocation>
        <location evidence="5">Cytoplasm</location>
    </subcellularLocation>
</comment>
<keyword evidence="5" id="KW-0819">tRNA processing</keyword>
<dbReference type="GO" id="GO:0003723">
    <property type="term" value="F:RNA binding"/>
    <property type="evidence" value="ECO:0007669"/>
    <property type="project" value="InterPro"/>
</dbReference>
<keyword evidence="5" id="KW-0963">Cytoplasm</keyword>
<dbReference type="PATRIC" id="fig|1196835.3.peg.1099"/>
<evidence type="ECO:0000256" key="5">
    <source>
        <dbReference type="RuleBase" id="RU362024"/>
    </source>
</evidence>
<dbReference type="InterPro" id="IPR029026">
    <property type="entry name" value="tRNA_m1G_MTases_N"/>
</dbReference>
<dbReference type="AlphaFoldDB" id="I4CQH3"/>
<dbReference type="Gene3D" id="3.40.1280.10">
    <property type="match status" value="1"/>
</dbReference>
<reference evidence="7 8" key="1">
    <citation type="journal article" date="2012" name="J. Bacteriol.">
        <title>Complete Genome Sequence of the Naphthalene-Degrading Bacterium Pseudomonas stutzeri AN10 (CCUG 29243).</title>
        <authorList>
            <person name="Brunet-Galmes I."/>
            <person name="Busquets A."/>
            <person name="Pena A."/>
            <person name="Gomila M."/>
            <person name="Nogales B."/>
            <person name="Garcia-Valdes E."/>
            <person name="Lalucat J."/>
            <person name="Bennasar A."/>
            <person name="Bosch R."/>
        </authorList>
    </citation>
    <scope>NUCLEOTIDE SEQUENCE [LARGE SCALE GENOMIC DNA]</scope>
    <source>
        <strain evidence="7 8">CCUG 29243</strain>
    </source>
</reference>
<keyword evidence="2 5" id="KW-0489">Methyltransferase</keyword>
<comment type="catalytic activity">
    <reaction evidence="5">
        <text>cytidine(32) in tRNA + S-adenosyl-L-methionine = 2'-O-methylcytidine(32) in tRNA + S-adenosyl-L-homocysteine + H(+)</text>
        <dbReference type="Rhea" id="RHEA:42932"/>
        <dbReference type="Rhea" id="RHEA-COMP:10288"/>
        <dbReference type="Rhea" id="RHEA-COMP:10289"/>
        <dbReference type="ChEBI" id="CHEBI:15378"/>
        <dbReference type="ChEBI" id="CHEBI:57856"/>
        <dbReference type="ChEBI" id="CHEBI:59789"/>
        <dbReference type="ChEBI" id="CHEBI:74495"/>
        <dbReference type="ChEBI" id="CHEBI:82748"/>
        <dbReference type="EC" id="2.1.1.200"/>
    </reaction>
</comment>
<dbReference type="InterPro" id="IPR029028">
    <property type="entry name" value="Alpha/beta_knot_MTases"/>
</dbReference>
<dbReference type="PIRSF" id="PIRSF004808">
    <property type="entry name" value="LasT"/>
    <property type="match status" value="1"/>
</dbReference>
<dbReference type="eggNOG" id="COG0565">
    <property type="taxonomic scope" value="Bacteria"/>
</dbReference>
<comment type="function">
    <text evidence="5">Catalyzes the formation of 2'O-methylated cytidine (Cm32) or 2'O-methylated uridine (Um32) at position 32 in tRNA.</text>
</comment>
<dbReference type="GO" id="GO:0106339">
    <property type="term" value="F:tRNA (cytidine(32)-2'-O)-methyltransferase activity"/>
    <property type="evidence" value="ECO:0007669"/>
    <property type="project" value="RHEA"/>
</dbReference>
<dbReference type="GO" id="GO:0160206">
    <property type="term" value="F:tRNA (cytidine(32)/uridine(32)-2'-O)-methyltransferase activity"/>
    <property type="evidence" value="ECO:0007669"/>
    <property type="project" value="UniProtKB-EC"/>
</dbReference>
<dbReference type="EC" id="2.1.1.200" evidence="5"/>
<evidence type="ECO:0000313" key="7">
    <source>
        <dbReference type="EMBL" id="AFM32330.1"/>
    </source>
</evidence>
<dbReference type="NCBIfam" id="TIGR00050">
    <property type="entry name" value="rRNA_methyl_1"/>
    <property type="match status" value="1"/>
</dbReference>
<keyword evidence="3 7" id="KW-0808">Transferase</keyword>
<evidence type="ECO:0000256" key="2">
    <source>
        <dbReference type="ARBA" id="ARBA00022603"/>
    </source>
</evidence>
<dbReference type="Gene3D" id="1.10.8.590">
    <property type="match status" value="1"/>
</dbReference>
<dbReference type="CDD" id="cd18093">
    <property type="entry name" value="SpoU-like_TrmJ"/>
    <property type="match status" value="1"/>
</dbReference>
<feature type="domain" description="tRNA/rRNA methyltransferase SpoU type" evidence="6">
    <location>
        <begin position="26"/>
        <end position="176"/>
    </location>
</feature>
<dbReference type="InterPro" id="IPR004384">
    <property type="entry name" value="RNA_MeTrfase_TrmJ/LasT"/>
</dbReference>
<dbReference type="FunFam" id="3.40.1280.10:FF:000006">
    <property type="entry name" value="Uncharacterized tRNA/rRNA methyltransferase HI_0380"/>
    <property type="match status" value="1"/>
</dbReference>
<dbReference type="FunFam" id="1.10.8.590:FF:000004">
    <property type="entry name" value="tRNA (cytidine/uridine/adenosine-2'-O-)-methyltransferase TrmJ"/>
    <property type="match status" value="1"/>
</dbReference>
<dbReference type="GO" id="GO:0002128">
    <property type="term" value="P:tRNA nucleoside ribose methylation"/>
    <property type="evidence" value="ECO:0007669"/>
    <property type="project" value="TreeGrafter"/>
</dbReference>
<dbReference type="Proteomes" id="UP000006063">
    <property type="component" value="Chromosome"/>
</dbReference>
<dbReference type="KEGG" id="psc:A458_05420"/>